<organism evidence="1 2">
    <name type="scientific">Pseudolycoriella hygida</name>
    <dbReference type="NCBI Taxonomy" id="35572"/>
    <lineage>
        <taxon>Eukaryota</taxon>
        <taxon>Metazoa</taxon>
        <taxon>Ecdysozoa</taxon>
        <taxon>Arthropoda</taxon>
        <taxon>Hexapoda</taxon>
        <taxon>Insecta</taxon>
        <taxon>Pterygota</taxon>
        <taxon>Neoptera</taxon>
        <taxon>Endopterygota</taxon>
        <taxon>Diptera</taxon>
        <taxon>Nematocera</taxon>
        <taxon>Sciaroidea</taxon>
        <taxon>Sciaridae</taxon>
        <taxon>Pseudolycoriella</taxon>
    </lineage>
</organism>
<gene>
    <name evidence="1" type="ORF">Bhyg_08157</name>
</gene>
<accession>A0A9Q0N4B4</accession>
<sequence>MIIWELWELYLKRKRAVHKNNVTLREVVVCD</sequence>
<comment type="caution">
    <text evidence="1">The sequence shown here is derived from an EMBL/GenBank/DDBJ whole genome shotgun (WGS) entry which is preliminary data.</text>
</comment>
<dbReference type="Proteomes" id="UP001151699">
    <property type="component" value="Chromosome B"/>
</dbReference>
<dbReference type="EMBL" id="WJQU01000002">
    <property type="protein sequence ID" value="KAJ6643201.1"/>
    <property type="molecule type" value="Genomic_DNA"/>
</dbReference>
<reference evidence="1" key="1">
    <citation type="submission" date="2022-07" db="EMBL/GenBank/DDBJ databases">
        <authorList>
            <person name="Trinca V."/>
            <person name="Uliana J.V.C."/>
            <person name="Torres T.T."/>
            <person name="Ward R.J."/>
            <person name="Monesi N."/>
        </authorList>
    </citation>
    <scope>NUCLEOTIDE SEQUENCE</scope>
    <source>
        <strain evidence="1">HSMRA1968</strain>
        <tissue evidence="1">Whole embryos</tissue>
    </source>
</reference>
<name>A0A9Q0N4B4_9DIPT</name>
<evidence type="ECO:0000313" key="2">
    <source>
        <dbReference type="Proteomes" id="UP001151699"/>
    </source>
</evidence>
<keyword evidence="2" id="KW-1185">Reference proteome</keyword>
<proteinExistence type="predicted"/>
<dbReference type="AlphaFoldDB" id="A0A9Q0N4B4"/>
<evidence type="ECO:0000313" key="1">
    <source>
        <dbReference type="EMBL" id="KAJ6643201.1"/>
    </source>
</evidence>
<protein>
    <submittedName>
        <fullName evidence="1">Uncharacterized protein</fullName>
    </submittedName>
</protein>